<gene>
    <name evidence="2" type="ORF">B1B_01111</name>
</gene>
<dbReference type="InterPro" id="IPR003033">
    <property type="entry name" value="SCP2_sterol-bd_dom"/>
</dbReference>
<dbReference type="Gene3D" id="3.30.1050.10">
    <property type="entry name" value="SCP2 sterol-binding domain"/>
    <property type="match status" value="1"/>
</dbReference>
<dbReference type="AlphaFoldDB" id="T1C8L3"/>
<evidence type="ECO:0000259" key="1">
    <source>
        <dbReference type="Pfam" id="PF02036"/>
    </source>
</evidence>
<proteinExistence type="predicted"/>
<reference evidence="2" key="2">
    <citation type="journal article" date="2014" name="ISME J.">
        <title>Microbial stratification in low pH oxic and suboxic macroscopic growths along an acid mine drainage.</title>
        <authorList>
            <person name="Mendez-Garcia C."/>
            <person name="Mesa V."/>
            <person name="Sprenger R.R."/>
            <person name="Richter M."/>
            <person name="Diez M.S."/>
            <person name="Solano J."/>
            <person name="Bargiela R."/>
            <person name="Golyshina O.V."/>
            <person name="Manteca A."/>
            <person name="Ramos J.L."/>
            <person name="Gallego J.R."/>
            <person name="Llorente I."/>
            <person name="Martins Dos Santos V.A."/>
            <person name="Jensen O.N."/>
            <person name="Pelaez A.I."/>
            <person name="Sanchez J."/>
            <person name="Ferrer M."/>
        </authorList>
    </citation>
    <scope>NUCLEOTIDE SEQUENCE</scope>
</reference>
<protein>
    <submittedName>
        <fullName evidence="2">Sterol carrier protein</fullName>
    </submittedName>
</protein>
<dbReference type="Pfam" id="PF02036">
    <property type="entry name" value="SCP2"/>
    <property type="match status" value="1"/>
</dbReference>
<accession>T1C8L3</accession>
<dbReference type="EMBL" id="AUZY01000808">
    <property type="protein sequence ID" value="EQD77348.1"/>
    <property type="molecule type" value="Genomic_DNA"/>
</dbReference>
<sequence>MKFPSQPWADALRAVVNRDTEYADAARGWEGDILLRVTGGAVDAPAPGIHLDLANAQCRGARFVPDSRSTESEFVFEASAENWQRVLGRQIDPVQAIMGGTLKVRGNMAKLLRFTRAARQLVHDVGSIPVE</sequence>
<feature type="domain" description="SCP2" evidence="1">
    <location>
        <begin position="16"/>
        <end position="117"/>
    </location>
</feature>
<reference evidence="2" key="1">
    <citation type="submission" date="2013-08" db="EMBL/GenBank/DDBJ databases">
        <authorList>
            <person name="Mendez C."/>
            <person name="Richter M."/>
            <person name="Ferrer M."/>
            <person name="Sanchez J."/>
        </authorList>
    </citation>
    <scope>NUCLEOTIDE SEQUENCE</scope>
</reference>
<name>T1C8L3_9ZZZZ</name>
<evidence type="ECO:0000313" key="2">
    <source>
        <dbReference type="EMBL" id="EQD77348.1"/>
    </source>
</evidence>
<comment type="caution">
    <text evidence="2">The sequence shown here is derived from an EMBL/GenBank/DDBJ whole genome shotgun (WGS) entry which is preliminary data.</text>
</comment>
<dbReference type="SUPFAM" id="SSF55718">
    <property type="entry name" value="SCP-like"/>
    <property type="match status" value="1"/>
</dbReference>
<dbReference type="InterPro" id="IPR036527">
    <property type="entry name" value="SCP2_sterol-bd_dom_sf"/>
</dbReference>
<organism evidence="2">
    <name type="scientific">mine drainage metagenome</name>
    <dbReference type="NCBI Taxonomy" id="410659"/>
    <lineage>
        <taxon>unclassified sequences</taxon>
        <taxon>metagenomes</taxon>
        <taxon>ecological metagenomes</taxon>
    </lineage>
</organism>